<dbReference type="EMBL" id="BMTP01000019">
    <property type="protein sequence ID" value="GGU60890.1"/>
    <property type="molecule type" value="Genomic_DNA"/>
</dbReference>
<dbReference type="AlphaFoldDB" id="A0A918M7D4"/>
<keyword evidence="2" id="KW-1185">Reference proteome</keyword>
<name>A0A918M7D4_9ACTN</name>
<evidence type="ECO:0008006" key="3">
    <source>
        <dbReference type="Google" id="ProtNLM"/>
    </source>
</evidence>
<reference evidence="1" key="1">
    <citation type="journal article" date="2014" name="Int. J. Syst. Evol. Microbiol.">
        <title>Complete genome sequence of Corynebacterium casei LMG S-19264T (=DSM 44701T), isolated from a smear-ripened cheese.</title>
        <authorList>
            <consortium name="US DOE Joint Genome Institute (JGI-PGF)"/>
            <person name="Walter F."/>
            <person name="Albersmeier A."/>
            <person name="Kalinowski J."/>
            <person name="Ruckert C."/>
        </authorList>
    </citation>
    <scope>NUCLEOTIDE SEQUENCE</scope>
    <source>
        <strain evidence="1">JCM 4391</strain>
    </source>
</reference>
<organism evidence="1 2">
    <name type="scientific">Streptomyces lavendofoliae</name>
    <dbReference type="NCBI Taxonomy" id="67314"/>
    <lineage>
        <taxon>Bacteria</taxon>
        <taxon>Bacillati</taxon>
        <taxon>Actinomycetota</taxon>
        <taxon>Actinomycetes</taxon>
        <taxon>Kitasatosporales</taxon>
        <taxon>Streptomycetaceae</taxon>
        <taxon>Streptomyces</taxon>
    </lineage>
</organism>
<evidence type="ECO:0000313" key="1">
    <source>
        <dbReference type="EMBL" id="GGU60890.1"/>
    </source>
</evidence>
<sequence>MSRAAKGPHPHPLTPADLPAGDEWWHGCGECRIPLQGGAAGLAAHRRTVHDPRRDYGDRRTPITIRLDF</sequence>
<proteinExistence type="predicted"/>
<dbReference type="Proteomes" id="UP000636661">
    <property type="component" value="Unassembled WGS sequence"/>
</dbReference>
<reference evidence="1" key="2">
    <citation type="submission" date="2020-09" db="EMBL/GenBank/DDBJ databases">
        <authorList>
            <person name="Sun Q."/>
            <person name="Ohkuma M."/>
        </authorList>
    </citation>
    <scope>NUCLEOTIDE SEQUENCE</scope>
    <source>
        <strain evidence="1">JCM 4391</strain>
    </source>
</reference>
<protein>
    <recommendedName>
        <fullName evidence="3">C2H2-type domain-containing protein</fullName>
    </recommendedName>
</protein>
<accession>A0A918M7D4</accession>
<evidence type="ECO:0000313" key="2">
    <source>
        <dbReference type="Proteomes" id="UP000636661"/>
    </source>
</evidence>
<comment type="caution">
    <text evidence="1">The sequence shown here is derived from an EMBL/GenBank/DDBJ whole genome shotgun (WGS) entry which is preliminary data.</text>
</comment>
<gene>
    <name evidence="1" type="ORF">GCM10010274_57100</name>
</gene>
<dbReference type="RefSeq" id="WP_189554170.1">
    <property type="nucleotide sequence ID" value="NZ_BMTP01000019.1"/>
</dbReference>